<keyword evidence="3" id="KW-1185">Reference proteome</keyword>
<dbReference type="Gene3D" id="3.30.1360.120">
    <property type="entry name" value="Probable tRNA modification gtpase trme, domain 1"/>
    <property type="match status" value="1"/>
</dbReference>
<dbReference type="PANTHER" id="PTHR22602:SF0">
    <property type="entry name" value="TRANSFERASE CAF17, MITOCHONDRIAL-RELATED"/>
    <property type="match status" value="1"/>
</dbReference>
<reference evidence="2 3" key="1">
    <citation type="submission" date="2023-09" db="EMBL/GenBank/DDBJ databases">
        <authorList>
            <person name="Rey-Velasco X."/>
        </authorList>
    </citation>
    <scope>NUCLEOTIDE SEQUENCE [LARGE SCALE GENOMIC DNA]</scope>
    <source>
        <strain evidence="2 3">W345</strain>
    </source>
</reference>
<organism evidence="2 3">
    <name type="scientific">Banduia mediterranea</name>
    <dbReference type="NCBI Taxonomy" id="3075609"/>
    <lineage>
        <taxon>Bacteria</taxon>
        <taxon>Pseudomonadati</taxon>
        <taxon>Pseudomonadota</taxon>
        <taxon>Gammaproteobacteria</taxon>
        <taxon>Nevskiales</taxon>
        <taxon>Algiphilaceae</taxon>
        <taxon>Banduia</taxon>
    </lineage>
</organism>
<sequence length="259" mass="28637">MLAVIHAFVRPHGIYLEMPGSLVTPTLTRLKMFVLRSKVTLEDVSNRFTIYALGGADQKRLPRIARELHLPREAFGTLTFENVSFMRRWDDLPRFSVYRLRTPNEDAGDEAPVPGGDTEWRISDIFSGTPVVYPETQDHFVPQMANLDQIGGIDYNKGCYTGQEVVARVHYLGAVKRRMYLIRAEQLLSPGTSIHDGSPDGPAVGEVVDSVVLPDGEVCASAVLQISHAESAQLCTAQGPLRHALAYEYSPRNVTEGNG</sequence>
<evidence type="ECO:0000313" key="3">
    <source>
        <dbReference type="Proteomes" id="UP001254608"/>
    </source>
</evidence>
<dbReference type="Proteomes" id="UP001254608">
    <property type="component" value="Unassembled WGS sequence"/>
</dbReference>
<dbReference type="RefSeq" id="WP_311366036.1">
    <property type="nucleotide sequence ID" value="NZ_JAVRIC010000024.1"/>
</dbReference>
<dbReference type="NCBIfam" id="TIGR03317">
    <property type="entry name" value="ygfZ_signature"/>
    <property type="match status" value="1"/>
</dbReference>
<evidence type="ECO:0000256" key="1">
    <source>
        <dbReference type="ARBA" id="ARBA00022946"/>
    </source>
</evidence>
<comment type="caution">
    <text evidence="2">The sequence shown here is derived from an EMBL/GenBank/DDBJ whole genome shotgun (WGS) entry which is preliminary data.</text>
</comment>
<name>A0ABU2WL56_9GAMM</name>
<dbReference type="InterPro" id="IPR017703">
    <property type="entry name" value="YgfZ/GCV_T_CS"/>
</dbReference>
<protein>
    <recommendedName>
        <fullName evidence="4">Folate-binding protein YgfZ</fullName>
    </recommendedName>
</protein>
<accession>A0ABU2WL56</accession>
<proteinExistence type="predicted"/>
<dbReference type="EMBL" id="JAVRIC010000024">
    <property type="protein sequence ID" value="MDT0498623.1"/>
    <property type="molecule type" value="Genomic_DNA"/>
</dbReference>
<dbReference type="PANTHER" id="PTHR22602">
    <property type="entry name" value="TRANSFERASE CAF17, MITOCHONDRIAL-RELATED"/>
    <property type="match status" value="1"/>
</dbReference>
<dbReference type="SUPFAM" id="SSF103025">
    <property type="entry name" value="Folate-binding domain"/>
    <property type="match status" value="1"/>
</dbReference>
<dbReference type="InterPro" id="IPR045179">
    <property type="entry name" value="YgfZ/GcvT"/>
</dbReference>
<evidence type="ECO:0008006" key="4">
    <source>
        <dbReference type="Google" id="ProtNLM"/>
    </source>
</evidence>
<keyword evidence="1" id="KW-0809">Transit peptide</keyword>
<dbReference type="InterPro" id="IPR027266">
    <property type="entry name" value="TrmE/GcvT-like"/>
</dbReference>
<gene>
    <name evidence="2" type="ORF">RM530_14835</name>
</gene>
<evidence type="ECO:0000313" key="2">
    <source>
        <dbReference type="EMBL" id="MDT0498623.1"/>
    </source>
</evidence>